<comment type="caution">
    <text evidence="3">The sequence shown here is derived from an EMBL/GenBank/DDBJ whole genome shotgun (WGS) entry which is preliminary data.</text>
</comment>
<evidence type="ECO:0000256" key="2">
    <source>
        <dbReference type="SAM" id="SignalP"/>
    </source>
</evidence>
<evidence type="ECO:0000256" key="1">
    <source>
        <dbReference type="SAM" id="Phobius"/>
    </source>
</evidence>
<protein>
    <submittedName>
        <fullName evidence="3">Uncharacterized protein</fullName>
    </submittedName>
</protein>
<evidence type="ECO:0000313" key="4">
    <source>
        <dbReference type="Proteomes" id="UP000824089"/>
    </source>
</evidence>
<proteinExistence type="predicted"/>
<dbReference type="Proteomes" id="UP000824089">
    <property type="component" value="Unassembled WGS sequence"/>
</dbReference>
<accession>A0A9D1L935</accession>
<name>A0A9D1L935_9CLOT</name>
<feature type="chain" id="PRO_5039160638" evidence="2">
    <location>
        <begin position="26"/>
        <end position="423"/>
    </location>
</feature>
<reference evidence="3" key="1">
    <citation type="submission" date="2020-10" db="EMBL/GenBank/DDBJ databases">
        <authorList>
            <person name="Gilroy R."/>
        </authorList>
    </citation>
    <scope>NUCLEOTIDE SEQUENCE</scope>
    <source>
        <strain evidence="3">CHK195-4489</strain>
    </source>
</reference>
<dbReference type="EMBL" id="DVMM01000005">
    <property type="protein sequence ID" value="HIU28715.1"/>
    <property type="molecule type" value="Genomic_DNA"/>
</dbReference>
<keyword evidence="1" id="KW-0812">Transmembrane</keyword>
<gene>
    <name evidence="3" type="ORF">IAD50_00280</name>
</gene>
<evidence type="ECO:0000313" key="3">
    <source>
        <dbReference type="EMBL" id="HIU28715.1"/>
    </source>
</evidence>
<feature type="signal peptide" evidence="2">
    <location>
        <begin position="1"/>
        <end position="25"/>
    </location>
</feature>
<keyword evidence="1" id="KW-1133">Transmembrane helix</keyword>
<feature type="transmembrane region" description="Helical" evidence="1">
    <location>
        <begin position="399"/>
        <end position="417"/>
    </location>
</feature>
<dbReference type="Gene3D" id="2.60.120.260">
    <property type="entry name" value="Galactose-binding domain-like"/>
    <property type="match status" value="2"/>
</dbReference>
<sequence>MRRRIVGLFVLLLFISSIGSTAALAAPLSLTVGMSVSAVNEADLNAAGYQFIDDTDPDIVYGWPYSLENRQASEQAYGGGTLSAFGQVSASFTYEFTGTFLAVAFAENYWASEIIITIDGAECGSATPHNPNAPKEAPGDSKIIFIKDDLPEGEHLLTVSHKTAYTSGDENIKADGNAYYDNDAFFDCLIVENQNRVIPDEVTVNTKMNYYSDEMLADWGLKAIRNDDPAIQYAWPYDLGIRVSCPGAYSENAISNVGQVSASFSYDFEGTYLAAAFGEVYYACTIIITIDGEKVGEITPHTAVKTEDGSVPSQSKVVFVKDDLAEGKHTVTITHEVAYTTGEDNIREDGNAYYDNYALFDCFIVEADSNQTEPEITPAPENTPGSGDNIPVTGDKTSFAAAFCIIAAAAAAIFAVIKRKSEA</sequence>
<keyword evidence="2" id="KW-0732">Signal</keyword>
<keyword evidence="1" id="KW-0472">Membrane</keyword>
<reference evidence="3" key="2">
    <citation type="journal article" date="2021" name="PeerJ">
        <title>Extensive microbial diversity within the chicken gut microbiome revealed by metagenomics and culture.</title>
        <authorList>
            <person name="Gilroy R."/>
            <person name="Ravi A."/>
            <person name="Getino M."/>
            <person name="Pursley I."/>
            <person name="Horton D.L."/>
            <person name="Alikhan N.F."/>
            <person name="Baker D."/>
            <person name="Gharbi K."/>
            <person name="Hall N."/>
            <person name="Watson M."/>
            <person name="Adriaenssens E.M."/>
            <person name="Foster-Nyarko E."/>
            <person name="Jarju S."/>
            <person name="Secka A."/>
            <person name="Antonio M."/>
            <person name="Oren A."/>
            <person name="Chaudhuri R.R."/>
            <person name="La Ragione R."/>
            <person name="Hildebrand F."/>
            <person name="Pallen M.J."/>
        </authorList>
    </citation>
    <scope>NUCLEOTIDE SEQUENCE</scope>
    <source>
        <strain evidence="3">CHK195-4489</strain>
    </source>
</reference>
<dbReference type="AlphaFoldDB" id="A0A9D1L935"/>
<organism evidence="3 4">
    <name type="scientific">Candidatus Egerieisoma faecipullorum</name>
    <dbReference type="NCBI Taxonomy" id="2840963"/>
    <lineage>
        <taxon>Bacteria</taxon>
        <taxon>Bacillati</taxon>
        <taxon>Bacillota</taxon>
        <taxon>Clostridia</taxon>
        <taxon>Eubacteriales</taxon>
        <taxon>Clostridiaceae</taxon>
        <taxon>Clostridiaceae incertae sedis</taxon>
        <taxon>Candidatus Egerieisoma</taxon>
    </lineage>
</organism>